<dbReference type="Gene3D" id="3.40.50.300">
    <property type="entry name" value="P-loop containing nucleotide triphosphate hydrolases"/>
    <property type="match status" value="1"/>
</dbReference>
<evidence type="ECO:0000256" key="3">
    <source>
        <dbReference type="ARBA" id="ARBA00022741"/>
    </source>
</evidence>
<dbReference type="InterPro" id="IPR017871">
    <property type="entry name" value="ABC_transporter-like_CS"/>
</dbReference>
<keyword evidence="3" id="KW-0547">Nucleotide-binding</keyword>
<dbReference type="AlphaFoldDB" id="A0A4V3DM10"/>
<gene>
    <name evidence="6" type="ORF">DFR29_109115</name>
</gene>
<evidence type="ECO:0000256" key="1">
    <source>
        <dbReference type="ARBA" id="ARBA00005417"/>
    </source>
</evidence>
<comment type="caution">
    <text evidence="6">The sequence shown here is derived from an EMBL/GenBank/DDBJ whole genome shotgun (WGS) entry which is preliminary data.</text>
</comment>
<accession>A0A4V3DM10</accession>
<feature type="domain" description="ABC transporter" evidence="5">
    <location>
        <begin position="6"/>
        <end position="235"/>
    </location>
</feature>
<name>A0A4V3DM10_9GAMM</name>
<dbReference type="GO" id="GO:0016887">
    <property type="term" value="F:ATP hydrolysis activity"/>
    <property type="evidence" value="ECO:0007669"/>
    <property type="project" value="InterPro"/>
</dbReference>
<evidence type="ECO:0000259" key="5">
    <source>
        <dbReference type="PROSITE" id="PS50893"/>
    </source>
</evidence>
<dbReference type="PROSITE" id="PS50893">
    <property type="entry name" value="ABC_TRANSPORTER_2"/>
    <property type="match status" value="1"/>
</dbReference>
<evidence type="ECO:0000256" key="4">
    <source>
        <dbReference type="ARBA" id="ARBA00022840"/>
    </source>
</evidence>
<dbReference type="Proteomes" id="UP000295293">
    <property type="component" value="Unassembled WGS sequence"/>
</dbReference>
<dbReference type="InterPro" id="IPR027417">
    <property type="entry name" value="P-loop_NTPase"/>
</dbReference>
<dbReference type="PANTHER" id="PTHR43335">
    <property type="entry name" value="ABC TRANSPORTER, ATP-BINDING PROTEIN"/>
    <property type="match status" value="1"/>
</dbReference>
<sequence>MTNCELVVDSVGYRYPGGHLAVSDLSLTLGPGILGLLGPNGAGKSTLMRILATLTRPSAGKVTWNGADIATDPNALRVALGYLPQDFGVYAALSAREFLAFLAAVKGLSGALARERVDSCLSLVGLNEAADRRLGEFSGGMRQRVGIAQALLNDPTLLIVDEPTVGLDPEERMRFRHLLTDLAGQRLVILSTHIVSDVEASATALAVMSGGCLRFHGTPEQLLAQADGHVWEWTLAPEQLAEARAKFAVCASLRRPDGIRVRVVSAESPHAEAQAVTPALEDAYTWLLGADAGRH</sequence>
<evidence type="ECO:0000313" key="7">
    <source>
        <dbReference type="Proteomes" id="UP000295293"/>
    </source>
</evidence>
<dbReference type="GO" id="GO:0005524">
    <property type="term" value="F:ATP binding"/>
    <property type="evidence" value="ECO:0007669"/>
    <property type="project" value="UniProtKB-KW"/>
</dbReference>
<evidence type="ECO:0000313" key="6">
    <source>
        <dbReference type="EMBL" id="TDR42059.1"/>
    </source>
</evidence>
<dbReference type="Pfam" id="PF00005">
    <property type="entry name" value="ABC_tran"/>
    <property type="match status" value="1"/>
</dbReference>
<proteinExistence type="inferred from homology"/>
<dbReference type="SUPFAM" id="SSF52540">
    <property type="entry name" value="P-loop containing nucleoside triphosphate hydrolases"/>
    <property type="match status" value="1"/>
</dbReference>
<keyword evidence="4" id="KW-0067">ATP-binding</keyword>
<dbReference type="CDD" id="cd03264">
    <property type="entry name" value="ABC_drug_resistance_like"/>
    <property type="match status" value="1"/>
</dbReference>
<keyword evidence="2" id="KW-0813">Transport</keyword>
<dbReference type="InterPro" id="IPR003593">
    <property type="entry name" value="AAA+_ATPase"/>
</dbReference>
<dbReference type="InterPro" id="IPR003439">
    <property type="entry name" value="ABC_transporter-like_ATP-bd"/>
</dbReference>
<comment type="similarity">
    <text evidence="1">Belongs to the ABC transporter superfamily.</text>
</comment>
<evidence type="ECO:0000256" key="2">
    <source>
        <dbReference type="ARBA" id="ARBA00022448"/>
    </source>
</evidence>
<dbReference type="SMART" id="SM00382">
    <property type="entry name" value="AAA"/>
    <property type="match status" value="1"/>
</dbReference>
<dbReference type="PANTHER" id="PTHR43335:SF2">
    <property type="entry name" value="ABC TRANSPORTER, ATP-BINDING PROTEIN"/>
    <property type="match status" value="1"/>
</dbReference>
<dbReference type="EMBL" id="SNZH01000009">
    <property type="protein sequence ID" value="TDR42059.1"/>
    <property type="molecule type" value="Genomic_DNA"/>
</dbReference>
<organism evidence="6 7">
    <name type="scientific">Tahibacter aquaticus</name>
    <dbReference type="NCBI Taxonomy" id="520092"/>
    <lineage>
        <taxon>Bacteria</taxon>
        <taxon>Pseudomonadati</taxon>
        <taxon>Pseudomonadota</taxon>
        <taxon>Gammaproteobacteria</taxon>
        <taxon>Lysobacterales</taxon>
        <taxon>Rhodanobacteraceae</taxon>
        <taxon>Tahibacter</taxon>
    </lineage>
</organism>
<reference evidence="6 7" key="1">
    <citation type="submission" date="2019-03" db="EMBL/GenBank/DDBJ databases">
        <title>Genomic Encyclopedia of Type Strains, Phase IV (KMG-IV): sequencing the most valuable type-strain genomes for metagenomic binning, comparative biology and taxonomic classification.</title>
        <authorList>
            <person name="Goeker M."/>
        </authorList>
    </citation>
    <scope>NUCLEOTIDE SEQUENCE [LARGE SCALE GENOMIC DNA]</scope>
    <source>
        <strain evidence="6 7">DSM 21667</strain>
    </source>
</reference>
<keyword evidence="7" id="KW-1185">Reference proteome</keyword>
<dbReference type="PROSITE" id="PS00211">
    <property type="entry name" value="ABC_TRANSPORTER_1"/>
    <property type="match status" value="1"/>
</dbReference>
<dbReference type="OrthoDB" id="9778547at2"/>
<protein>
    <submittedName>
        <fullName evidence="6">ABC-type multidrug transport system ATPase subunit</fullName>
    </submittedName>
</protein>